<dbReference type="Proteomes" id="UP001501444">
    <property type="component" value="Unassembled WGS sequence"/>
</dbReference>
<evidence type="ECO:0000313" key="2">
    <source>
        <dbReference type="EMBL" id="GAA2371668.1"/>
    </source>
</evidence>
<protein>
    <submittedName>
        <fullName evidence="2">Uncharacterized protein</fullName>
    </submittedName>
</protein>
<dbReference type="Gene3D" id="3.40.1000.10">
    <property type="entry name" value="Mog1/PsbP, alpha/beta/alpha sandwich"/>
    <property type="match status" value="1"/>
</dbReference>
<comment type="caution">
    <text evidence="2">The sequence shown here is derived from an EMBL/GenBank/DDBJ whole genome shotgun (WGS) entry which is preliminary data.</text>
</comment>
<evidence type="ECO:0000256" key="1">
    <source>
        <dbReference type="SAM" id="MobiDB-lite"/>
    </source>
</evidence>
<dbReference type="RefSeq" id="WP_344617204.1">
    <property type="nucleotide sequence ID" value="NZ_BAAARV010000071.1"/>
</dbReference>
<reference evidence="3" key="1">
    <citation type="journal article" date="2019" name="Int. J. Syst. Evol. Microbiol.">
        <title>The Global Catalogue of Microorganisms (GCM) 10K type strain sequencing project: providing services to taxonomists for standard genome sequencing and annotation.</title>
        <authorList>
            <consortium name="The Broad Institute Genomics Platform"/>
            <consortium name="The Broad Institute Genome Sequencing Center for Infectious Disease"/>
            <person name="Wu L."/>
            <person name="Ma J."/>
        </authorList>
    </citation>
    <scope>NUCLEOTIDE SEQUENCE [LARGE SCALE GENOMIC DNA]</scope>
    <source>
        <strain evidence="3">JCM 3272</strain>
    </source>
</reference>
<feature type="region of interest" description="Disordered" evidence="1">
    <location>
        <begin position="189"/>
        <end position="209"/>
    </location>
</feature>
<accession>A0ABP5U8H6</accession>
<gene>
    <name evidence="2" type="ORF">GCM10010170_073390</name>
</gene>
<keyword evidence="3" id="KW-1185">Reference proteome</keyword>
<sequence>MPVLLIARLTVRGSYVRDLELPADGTFDTVQFFLPDDGPVVYRVRTFAFDHDIHVQGLGRQPVEALRAHLDRTVGDVLAGVDEVALPTMGRPDLVAAGIGEGDLEVAPEARFAFWNPDGGRYATRAAPIAPEERDGLREVVYLGGIARFWLPGTWESEQDPRSGGCFYDPDGEGTLRLSVLTFDTSAATGPPVLRPPRKPGERQIDGGTLPTGCEFDGYEISAVEDGEDLRIRYWQIAQELPGQCRVYVFSYTYPAAAGADLAGELALLDRELRRMIPYPDPV</sequence>
<evidence type="ECO:0000313" key="3">
    <source>
        <dbReference type="Proteomes" id="UP001501444"/>
    </source>
</evidence>
<organism evidence="2 3">
    <name type="scientific">Dactylosporangium salmoneum</name>
    <dbReference type="NCBI Taxonomy" id="53361"/>
    <lineage>
        <taxon>Bacteria</taxon>
        <taxon>Bacillati</taxon>
        <taxon>Actinomycetota</taxon>
        <taxon>Actinomycetes</taxon>
        <taxon>Micromonosporales</taxon>
        <taxon>Micromonosporaceae</taxon>
        <taxon>Dactylosporangium</taxon>
    </lineage>
</organism>
<proteinExistence type="predicted"/>
<name>A0ABP5U8H6_9ACTN</name>
<dbReference type="EMBL" id="BAAARV010000071">
    <property type="protein sequence ID" value="GAA2371668.1"/>
    <property type="molecule type" value="Genomic_DNA"/>
</dbReference>